<reference evidence="2 3" key="1">
    <citation type="submission" date="2019-06" db="EMBL/GenBank/DDBJ databases">
        <title>Sequencing the genomes of 1000 actinobacteria strains.</title>
        <authorList>
            <person name="Klenk H.-P."/>
        </authorList>
    </citation>
    <scope>NUCLEOTIDE SEQUENCE [LARGE SCALE GENOMIC DNA]</scope>
    <source>
        <strain evidence="2 3">DSM 45456</strain>
    </source>
</reference>
<feature type="transmembrane region" description="Helical" evidence="1">
    <location>
        <begin position="21"/>
        <end position="43"/>
    </location>
</feature>
<accession>A0A543J4Q7</accession>
<dbReference type="AlphaFoldDB" id="A0A543J4Q7"/>
<evidence type="ECO:0000313" key="3">
    <source>
        <dbReference type="Proteomes" id="UP000316628"/>
    </source>
</evidence>
<keyword evidence="3" id="KW-1185">Reference proteome</keyword>
<keyword evidence="1" id="KW-1133">Transmembrane helix</keyword>
<dbReference type="RefSeq" id="WP_170231866.1">
    <property type="nucleotide sequence ID" value="NZ_VFPP01000001.1"/>
</dbReference>
<dbReference type="EMBL" id="VFPP01000001">
    <property type="protein sequence ID" value="TQM77807.1"/>
    <property type="molecule type" value="Genomic_DNA"/>
</dbReference>
<gene>
    <name evidence="2" type="ORF">FHX81_0044</name>
</gene>
<sequence>MRMPFRVHSSVRAEVERRWARVRASMLLGFLGPPAVSLVVALVARWSGVAVLGWVLLAVGVTVPVWFLVARVYVRRPGWWAGLIAYAGAAQALGVGILTRHALLGLPTVLAAAVAAVLVTRARAVLVDVAGGAVAGTTLGVRSASRQVRNPTGHPVLAHANFDGEVLRWHVATGPSTPDVSGGELPLRAITDVRVADTPAAPGGEVVVVRTADAEVELVVGRPHDFAALLDRRLRLLRDDDWS</sequence>
<organism evidence="2 3">
    <name type="scientific">Saccharothrix saharensis</name>
    <dbReference type="NCBI Taxonomy" id="571190"/>
    <lineage>
        <taxon>Bacteria</taxon>
        <taxon>Bacillati</taxon>
        <taxon>Actinomycetota</taxon>
        <taxon>Actinomycetes</taxon>
        <taxon>Pseudonocardiales</taxon>
        <taxon>Pseudonocardiaceae</taxon>
        <taxon>Saccharothrix</taxon>
    </lineage>
</organism>
<keyword evidence="1" id="KW-0472">Membrane</keyword>
<feature type="transmembrane region" description="Helical" evidence="1">
    <location>
        <begin position="103"/>
        <end position="120"/>
    </location>
</feature>
<name>A0A543J4Q7_9PSEU</name>
<proteinExistence type="predicted"/>
<comment type="caution">
    <text evidence="2">The sequence shown here is derived from an EMBL/GenBank/DDBJ whole genome shotgun (WGS) entry which is preliminary data.</text>
</comment>
<protein>
    <submittedName>
        <fullName evidence="2">Uncharacterized protein</fullName>
    </submittedName>
</protein>
<feature type="transmembrane region" description="Helical" evidence="1">
    <location>
        <begin position="78"/>
        <end position="97"/>
    </location>
</feature>
<dbReference type="Proteomes" id="UP000316628">
    <property type="component" value="Unassembled WGS sequence"/>
</dbReference>
<feature type="transmembrane region" description="Helical" evidence="1">
    <location>
        <begin position="49"/>
        <end position="69"/>
    </location>
</feature>
<keyword evidence="1" id="KW-0812">Transmembrane</keyword>
<evidence type="ECO:0000256" key="1">
    <source>
        <dbReference type="SAM" id="Phobius"/>
    </source>
</evidence>
<evidence type="ECO:0000313" key="2">
    <source>
        <dbReference type="EMBL" id="TQM77807.1"/>
    </source>
</evidence>